<accession>A0A2C9VJ30</accession>
<protein>
    <submittedName>
        <fullName evidence="2">Uncharacterized protein</fullName>
    </submittedName>
</protein>
<feature type="compositionally biased region" description="Basic and acidic residues" evidence="1">
    <location>
        <begin position="48"/>
        <end position="57"/>
    </location>
</feature>
<feature type="region of interest" description="Disordered" evidence="1">
    <location>
        <begin position="42"/>
        <end position="65"/>
    </location>
</feature>
<dbReference type="AlphaFoldDB" id="A0A2C9VJ30"/>
<gene>
    <name evidence="2" type="ORF">MANES_07G012400</name>
</gene>
<dbReference type="EMBL" id="CM004393">
    <property type="protein sequence ID" value="OAY44873.1"/>
    <property type="molecule type" value="Genomic_DNA"/>
</dbReference>
<evidence type="ECO:0000256" key="1">
    <source>
        <dbReference type="SAM" id="MobiDB-lite"/>
    </source>
</evidence>
<proteinExistence type="predicted"/>
<reference evidence="2" key="1">
    <citation type="submission" date="2016-02" db="EMBL/GenBank/DDBJ databases">
        <title>WGS assembly of Manihot esculenta.</title>
        <authorList>
            <person name="Bredeson J.V."/>
            <person name="Prochnik S.E."/>
            <person name="Lyons J.B."/>
            <person name="Schmutz J."/>
            <person name="Grimwood J."/>
            <person name="Vrebalov J."/>
            <person name="Bart R.S."/>
            <person name="Amuge T."/>
            <person name="Ferguson M.E."/>
            <person name="Green R."/>
            <person name="Putnam N."/>
            <person name="Stites J."/>
            <person name="Rounsley S."/>
            <person name="Rokhsar D.S."/>
        </authorList>
    </citation>
    <scope>NUCLEOTIDE SEQUENCE [LARGE SCALE GENOMIC DNA]</scope>
    <source>
        <tissue evidence="2">Leaf</tissue>
    </source>
</reference>
<sequence>MAKLPSTSETSTTHKKKMKKISFSDWEVHVAHLLLQLSNNVHSLHHHGGGDSGREESFGEEEDGYPKRRIKKLKLVDQIYKSSKPITC</sequence>
<organism evidence="2">
    <name type="scientific">Manihot esculenta</name>
    <name type="common">Cassava</name>
    <name type="synonym">Jatropha manihot</name>
    <dbReference type="NCBI Taxonomy" id="3983"/>
    <lineage>
        <taxon>Eukaryota</taxon>
        <taxon>Viridiplantae</taxon>
        <taxon>Streptophyta</taxon>
        <taxon>Embryophyta</taxon>
        <taxon>Tracheophyta</taxon>
        <taxon>Spermatophyta</taxon>
        <taxon>Magnoliopsida</taxon>
        <taxon>eudicotyledons</taxon>
        <taxon>Gunneridae</taxon>
        <taxon>Pentapetalae</taxon>
        <taxon>rosids</taxon>
        <taxon>fabids</taxon>
        <taxon>Malpighiales</taxon>
        <taxon>Euphorbiaceae</taxon>
        <taxon>Crotonoideae</taxon>
        <taxon>Manihoteae</taxon>
        <taxon>Manihot</taxon>
    </lineage>
</organism>
<evidence type="ECO:0000313" key="2">
    <source>
        <dbReference type="EMBL" id="OAY44873.1"/>
    </source>
</evidence>
<name>A0A2C9VJ30_MANES</name>